<sequence length="178" mass="18221">MVVSQLANLTSIQTLDLGLGIDTEGKAGDLVHDKEDEVGDTEGVGHPSATVSELVPDLDKVTVEPPTVDHIKATELGGPTADVPGPVSDRIVDNCGPDEDEEDHGHDAATLGGGADGESGSDGSEHALVDSEDDVGDLGVAHGGIHVDTTEEGVGEVADIRVGRRLGECQTKSPHKPL</sequence>
<organism evidence="2 3">
    <name type="scientific">Jimgerdemannia flammicorona</name>
    <dbReference type="NCBI Taxonomy" id="994334"/>
    <lineage>
        <taxon>Eukaryota</taxon>
        <taxon>Fungi</taxon>
        <taxon>Fungi incertae sedis</taxon>
        <taxon>Mucoromycota</taxon>
        <taxon>Mucoromycotina</taxon>
        <taxon>Endogonomycetes</taxon>
        <taxon>Endogonales</taxon>
        <taxon>Endogonaceae</taxon>
        <taxon>Jimgerdemannia</taxon>
    </lineage>
</organism>
<name>A0A433DNH8_9FUNG</name>
<accession>A0A433DNH8</accession>
<keyword evidence="3" id="KW-1185">Reference proteome</keyword>
<evidence type="ECO:0000256" key="1">
    <source>
        <dbReference type="SAM" id="MobiDB-lite"/>
    </source>
</evidence>
<feature type="region of interest" description="Disordered" evidence="1">
    <location>
        <begin position="94"/>
        <end position="129"/>
    </location>
</feature>
<comment type="caution">
    <text evidence="2">The sequence shown here is derived from an EMBL/GenBank/DDBJ whole genome shotgun (WGS) entry which is preliminary data.</text>
</comment>
<protein>
    <submittedName>
        <fullName evidence="2">Uncharacterized protein</fullName>
    </submittedName>
</protein>
<gene>
    <name evidence="2" type="ORF">BC936DRAFT_149521</name>
</gene>
<dbReference type="EMBL" id="RBNI01000009">
    <property type="protein sequence ID" value="RUP52450.1"/>
    <property type="molecule type" value="Genomic_DNA"/>
</dbReference>
<reference evidence="2 3" key="1">
    <citation type="journal article" date="2018" name="New Phytol.">
        <title>Phylogenomics of Endogonaceae and evolution of mycorrhizas within Mucoromycota.</title>
        <authorList>
            <person name="Chang Y."/>
            <person name="Desiro A."/>
            <person name="Na H."/>
            <person name="Sandor L."/>
            <person name="Lipzen A."/>
            <person name="Clum A."/>
            <person name="Barry K."/>
            <person name="Grigoriev I.V."/>
            <person name="Martin F.M."/>
            <person name="Stajich J.E."/>
            <person name="Smith M.E."/>
            <person name="Bonito G."/>
            <person name="Spatafora J.W."/>
        </authorList>
    </citation>
    <scope>NUCLEOTIDE SEQUENCE [LARGE SCALE GENOMIC DNA]</scope>
    <source>
        <strain evidence="2 3">GMNB39</strain>
    </source>
</reference>
<dbReference type="AlphaFoldDB" id="A0A433DNH8"/>
<evidence type="ECO:0000313" key="2">
    <source>
        <dbReference type="EMBL" id="RUP52450.1"/>
    </source>
</evidence>
<dbReference type="Proteomes" id="UP000268093">
    <property type="component" value="Unassembled WGS sequence"/>
</dbReference>
<evidence type="ECO:0000313" key="3">
    <source>
        <dbReference type="Proteomes" id="UP000268093"/>
    </source>
</evidence>
<proteinExistence type="predicted"/>